<dbReference type="PROSITE" id="PS00028">
    <property type="entry name" value="ZINC_FINGER_C2H2_1"/>
    <property type="match status" value="10"/>
</dbReference>
<evidence type="ECO:0000256" key="6">
    <source>
        <dbReference type="ARBA" id="ARBA00022833"/>
    </source>
</evidence>
<keyword evidence="10" id="KW-0539">Nucleus</keyword>
<dbReference type="SUPFAM" id="SSF57667">
    <property type="entry name" value="beta-beta-alpha zinc fingers"/>
    <property type="match status" value="6"/>
</dbReference>
<evidence type="ECO:0000256" key="5">
    <source>
        <dbReference type="ARBA" id="ARBA00022771"/>
    </source>
</evidence>
<feature type="domain" description="C2H2-type" evidence="12">
    <location>
        <begin position="234"/>
        <end position="256"/>
    </location>
</feature>
<keyword evidence="9" id="KW-0804">Transcription</keyword>
<dbReference type="FunFam" id="3.30.160.60:FF:001289">
    <property type="entry name" value="Zinc finger protein 574"/>
    <property type="match status" value="1"/>
</dbReference>
<dbReference type="Proteomes" id="UP000261380">
    <property type="component" value="Unplaced"/>
</dbReference>
<dbReference type="GO" id="GO:0008270">
    <property type="term" value="F:zinc ion binding"/>
    <property type="evidence" value="ECO:0007669"/>
    <property type="project" value="UniProtKB-KW"/>
</dbReference>
<dbReference type="GO" id="GO:0001228">
    <property type="term" value="F:DNA-binding transcription activator activity, RNA polymerase II-specific"/>
    <property type="evidence" value="ECO:0007669"/>
    <property type="project" value="TreeGrafter"/>
</dbReference>
<protein>
    <submittedName>
        <fullName evidence="13">Zinc finger protein 526</fullName>
    </submittedName>
</protein>
<evidence type="ECO:0000256" key="11">
    <source>
        <dbReference type="PROSITE-ProRule" id="PRU00042"/>
    </source>
</evidence>
<dbReference type="AlphaFoldDB" id="A0A3B5MMI3"/>
<evidence type="ECO:0000256" key="4">
    <source>
        <dbReference type="ARBA" id="ARBA00022737"/>
    </source>
</evidence>
<feature type="domain" description="C2H2-type" evidence="12">
    <location>
        <begin position="390"/>
        <end position="417"/>
    </location>
</feature>
<evidence type="ECO:0000256" key="2">
    <source>
        <dbReference type="ARBA" id="ARBA00006991"/>
    </source>
</evidence>
<feature type="domain" description="C2H2-type" evidence="12">
    <location>
        <begin position="361"/>
        <end position="389"/>
    </location>
</feature>
<feature type="domain" description="C2H2-type" evidence="12">
    <location>
        <begin position="163"/>
        <end position="185"/>
    </location>
</feature>
<dbReference type="InterPro" id="IPR013087">
    <property type="entry name" value="Znf_C2H2_type"/>
</dbReference>
<dbReference type="InterPro" id="IPR036236">
    <property type="entry name" value="Znf_C2H2_sf"/>
</dbReference>
<dbReference type="PANTHER" id="PTHR24376">
    <property type="entry name" value="ZINC FINGER PROTEIN"/>
    <property type="match status" value="1"/>
</dbReference>
<dbReference type="Gene3D" id="3.30.160.60">
    <property type="entry name" value="Classic Zinc Finger"/>
    <property type="match status" value="7"/>
</dbReference>
<feature type="domain" description="C2H2-type" evidence="12">
    <location>
        <begin position="317"/>
        <end position="344"/>
    </location>
</feature>
<keyword evidence="4" id="KW-0677">Repeat</keyword>
<keyword evidence="3" id="KW-0479">Metal-binding</keyword>
<keyword evidence="14" id="KW-1185">Reference proteome</keyword>
<evidence type="ECO:0000256" key="7">
    <source>
        <dbReference type="ARBA" id="ARBA00023015"/>
    </source>
</evidence>
<feature type="domain" description="C2H2-type" evidence="12">
    <location>
        <begin position="289"/>
        <end position="316"/>
    </location>
</feature>
<keyword evidence="6" id="KW-0862">Zinc</keyword>
<feature type="domain" description="C2H2-type" evidence="12">
    <location>
        <begin position="446"/>
        <end position="473"/>
    </location>
</feature>
<evidence type="ECO:0000313" key="13">
    <source>
        <dbReference type="Ensembl" id="ENSXCOP00000025629.1"/>
    </source>
</evidence>
<dbReference type="FunFam" id="3.30.160.60:FF:000145">
    <property type="entry name" value="Zinc finger protein 574"/>
    <property type="match status" value="1"/>
</dbReference>
<evidence type="ECO:0000259" key="12">
    <source>
        <dbReference type="PROSITE" id="PS50157"/>
    </source>
</evidence>
<dbReference type="SMART" id="SM00355">
    <property type="entry name" value="ZnF_C2H2"/>
    <property type="match status" value="12"/>
</dbReference>
<evidence type="ECO:0000256" key="9">
    <source>
        <dbReference type="ARBA" id="ARBA00023163"/>
    </source>
</evidence>
<proteinExistence type="inferred from homology"/>
<dbReference type="GeneTree" id="ENSGT00940000162624"/>
<evidence type="ECO:0000313" key="14">
    <source>
        <dbReference type="Proteomes" id="UP000261380"/>
    </source>
</evidence>
<feature type="domain" description="C2H2-type" evidence="12">
    <location>
        <begin position="261"/>
        <end position="288"/>
    </location>
</feature>
<feature type="domain" description="C2H2-type" evidence="12">
    <location>
        <begin position="74"/>
        <end position="101"/>
    </location>
</feature>
<evidence type="ECO:0000256" key="8">
    <source>
        <dbReference type="ARBA" id="ARBA00023125"/>
    </source>
</evidence>
<keyword evidence="5 11" id="KW-0863">Zinc-finger</keyword>
<evidence type="ECO:0000256" key="3">
    <source>
        <dbReference type="ARBA" id="ARBA00022723"/>
    </source>
</evidence>
<reference evidence="13" key="1">
    <citation type="submission" date="2025-08" db="UniProtKB">
        <authorList>
            <consortium name="Ensembl"/>
        </authorList>
    </citation>
    <scope>IDENTIFICATION</scope>
</reference>
<dbReference type="PANTHER" id="PTHR24376:SF38">
    <property type="entry name" value="ZINC FINGER PROTEIN 445"/>
    <property type="match status" value="1"/>
</dbReference>
<dbReference type="GO" id="GO:0000978">
    <property type="term" value="F:RNA polymerase II cis-regulatory region sequence-specific DNA binding"/>
    <property type="evidence" value="ECO:0007669"/>
    <property type="project" value="TreeGrafter"/>
</dbReference>
<dbReference type="GO" id="GO:0005634">
    <property type="term" value="C:nucleus"/>
    <property type="evidence" value="ECO:0007669"/>
    <property type="project" value="UniProtKB-SubCell"/>
</dbReference>
<sequence>KPEVSLDAKKLPSLTSPGCDVSPSIKDMYVEHQYMCSECQQLFGTLEEVLIHQQIHTTQENDAEASGIGQGQHYQCLECGSLLVNAEELLQHQEMHMREAQGPVQYQCLDCLALFDSPDTWLEHRSSAKLEVLENGLQRLEFRLAPGAGQQQQSAELVVIHPYECSECALLFNTPEDFLQHQGEHFLGQDKESGGPGVMSGLEEMRGSEEALLKSQDLRSRAAEMKALGLAKPLRCELCDRTFTSINRLAAHKRVHEEGTHECPECGKIFKKALSLQTHIGTHSGVARYLCVDCGNGFTTEMTLIMHRKVHVADPFHRCQICNKTFTNMTKYLYHRRTHLDQDSSGTATHIFVVGTDKGTFSCRSCSKTFPSQLLLAHHRSKSHTPQRRFVCGVCGKFFKKQIHAQNHMRIHTGEKPFQCSDCGKTFSLLANLMRHTLIHSGVRPYRCDVCYRSFSQSSNLRQHSLLHSSAPKLACPECPATFRWPNKLAAHRTPTIMCNEFGETIAIIETSEGGALPLEQALEIYQRALENGLAADPAADGLQLL</sequence>
<comment type="subcellular location">
    <subcellularLocation>
        <location evidence="1">Nucleus</location>
    </subcellularLocation>
</comment>
<keyword evidence="7" id="KW-0805">Transcription regulation</keyword>
<dbReference type="Ensembl" id="ENSXCOT00000025938.1">
    <property type="protein sequence ID" value="ENSXCOP00000025629.1"/>
    <property type="gene ID" value="ENSXCOG00000019149.1"/>
</dbReference>
<evidence type="ECO:0000256" key="1">
    <source>
        <dbReference type="ARBA" id="ARBA00004123"/>
    </source>
</evidence>
<feature type="domain" description="C2H2-type" evidence="12">
    <location>
        <begin position="418"/>
        <end position="445"/>
    </location>
</feature>
<reference evidence="13" key="2">
    <citation type="submission" date="2025-09" db="UniProtKB">
        <authorList>
            <consortium name="Ensembl"/>
        </authorList>
    </citation>
    <scope>IDENTIFICATION</scope>
</reference>
<feature type="domain" description="C2H2-type" evidence="12">
    <location>
        <begin position="34"/>
        <end position="61"/>
    </location>
</feature>
<evidence type="ECO:0000256" key="10">
    <source>
        <dbReference type="ARBA" id="ARBA00023242"/>
    </source>
</evidence>
<accession>A0A3B5MMI3</accession>
<dbReference type="FunFam" id="3.30.160.60:FF:001174">
    <property type="entry name" value="zinc finger protein 527 isoform X1"/>
    <property type="match status" value="1"/>
</dbReference>
<organism evidence="13 14">
    <name type="scientific">Xiphophorus couchianus</name>
    <name type="common">Monterrey platyfish</name>
    <dbReference type="NCBI Taxonomy" id="32473"/>
    <lineage>
        <taxon>Eukaryota</taxon>
        <taxon>Metazoa</taxon>
        <taxon>Chordata</taxon>
        <taxon>Craniata</taxon>
        <taxon>Vertebrata</taxon>
        <taxon>Euteleostomi</taxon>
        <taxon>Actinopterygii</taxon>
        <taxon>Neopterygii</taxon>
        <taxon>Teleostei</taxon>
        <taxon>Neoteleostei</taxon>
        <taxon>Acanthomorphata</taxon>
        <taxon>Ovalentaria</taxon>
        <taxon>Atherinomorphae</taxon>
        <taxon>Cyprinodontiformes</taxon>
        <taxon>Poeciliidae</taxon>
        <taxon>Poeciliinae</taxon>
        <taxon>Xiphophorus</taxon>
    </lineage>
</organism>
<dbReference type="PROSITE" id="PS50157">
    <property type="entry name" value="ZINC_FINGER_C2H2_2"/>
    <property type="match status" value="11"/>
</dbReference>
<name>A0A3B5MMI3_9TELE</name>
<comment type="similarity">
    <text evidence="2">Belongs to the krueppel C2H2-type zinc-finger protein family.</text>
</comment>
<keyword evidence="8" id="KW-0238">DNA-binding</keyword>
<dbReference type="Pfam" id="PF00096">
    <property type="entry name" value="zf-C2H2"/>
    <property type="match status" value="4"/>
</dbReference>
<dbReference type="Pfam" id="PF12874">
    <property type="entry name" value="zf-met"/>
    <property type="match status" value="1"/>
</dbReference>